<evidence type="ECO:0000313" key="3">
    <source>
        <dbReference type="Proteomes" id="UP000614350"/>
    </source>
</evidence>
<proteinExistence type="predicted"/>
<feature type="region of interest" description="Disordered" evidence="1">
    <location>
        <begin position="74"/>
        <end position="184"/>
    </location>
</feature>
<dbReference type="Proteomes" id="UP000614350">
    <property type="component" value="Unassembled WGS sequence"/>
</dbReference>
<comment type="caution">
    <text evidence="2">The sequence shown here is derived from an EMBL/GenBank/DDBJ whole genome shotgun (WGS) entry which is preliminary data.</text>
</comment>
<protein>
    <submittedName>
        <fullName evidence="2">Uncharacterized protein</fullName>
    </submittedName>
</protein>
<name>A0A834NFM7_VESVU</name>
<feature type="compositionally biased region" description="Acidic residues" evidence="1">
    <location>
        <begin position="144"/>
        <end position="160"/>
    </location>
</feature>
<feature type="compositionally biased region" description="Basic and acidic residues" evidence="1">
    <location>
        <begin position="119"/>
        <end position="129"/>
    </location>
</feature>
<accession>A0A834NFM7</accession>
<dbReference type="EMBL" id="JACSEA010000002">
    <property type="protein sequence ID" value="KAF7408390.1"/>
    <property type="molecule type" value="Genomic_DNA"/>
</dbReference>
<sequence>MGSWEDEILRATSNFYEASETPAPVTNLRITSEHRSPSTAVPRNQFLAAALSPKRGPFSALNTHFKSFYGLLSTSSSSSGSSSSGSGSGSSMRVGKKIGRKDGAVVPLEKGLCRTMRKGSKERTKEKNLMKGSQARNSKKHDDDNDDDDDDDDNDDDNDDTLARLPGHKLPVAHNEGRLASSAL</sequence>
<gene>
    <name evidence="2" type="ORF">HZH66_002927</name>
</gene>
<organism evidence="2 3">
    <name type="scientific">Vespula vulgaris</name>
    <name type="common">Yellow jacket</name>
    <name type="synonym">Wasp</name>
    <dbReference type="NCBI Taxonomy" id="7454"/>
    <lineage>
        <taxon>Eukaryota</taxon>
        <taxon>Metazoa</taxon>
        <taxon>Ecdysozoa</taxon>
        <taxon>Arthropoda</taxon>
        <taxon>Hexapoda</taxon>
        <taxon>Insecta</taxon>
        <taxon>Pterygota</taxon>
        <taxon>Neoptera</taxon>
        <taxon>Endopterygota</taxon>
        <taxon>Hymenoptera</taxon>
        <taxon>Apocrita</taxon>
        <taxon>Aculeata</taxon>
        <taxon>Vespoidea</taxon>
        <taxon>Vespidae</taxon>
        <taxon>Vespinae</taxon>
        <taxon>Vespula</taxon>
    </lineage>
</organism>
<evidence type="ECO:0000256" key="1">
    <source>
        <dbReference type="SAM" id="MobiDB-lite"/>
    </source>
</evidence>
<feature type="compositionally biased region" description="Low complexity" evidence="1">
    <location>
        <begin position="75"/>
        <end position="91"/>
    </location>
</feature>
<evidence type="ECO:0000313" key="2">
    <source>
        <dbReference type="EMBL" id="KAF7408390.1"/>
    </source>
</evidence>
<reference evidence="2" key="1">
    <citation type="journal article" date="2020" name="G3 (Bethesda)">
        <title>High-Quality Assemblies for Three Invasive Social Wasps from the &lt;i&gt;Vespula&lt;/i&gt; Genus.</title>
        <authorList>
            <person name="Harrop T.W.R."/>
            <person name="Guhlin J."/>
            <person name="McLaughlin G.M."/>
            <person name="Permina E."/>
            <person name="Stockwell P."/>
            <person name="Gilligan J."/>
            <person name="Le Lec M.F."/>
            <person name="Gruber M.A.M."/>
            <person name="Quinn O."/>
            <person name="Lovegrove M."/>
            <person name="Duncan E.J."/>
            <person name="Remnant E.J."/>
            <person name="Van Eeckhoven J."/>
            <person name="Graham B."/>
            <person name="Knapp R.A."/>
            <person name="Langford K.W."/>
            <person name="Kronenberg Z."/>
            <person name="Press M.O."/>
            <person name="Eacker S.M."/>
            <person name="Wilson-Rankin E.E."/>
            <person name="Purcell J."/>
            <person name="Lester P.J."/>
            <person name="Dearden P.K."/>
        </authorList>
    </citation>
    <scope>NUCLEOTIDE SEQUENCE</scope>
    <source>
        <strain evidence="2">Marl-1</strain>
    </source>
</reference>
<dbReference type="AlphaFoldDB" id="A0A834NFM7"/>
<keyword evidence="3" id="KW-1185">Reference proteome</keyword>